<name>A0A8J3G7F1_9BACT</name>
<dbReference type="AlphaFoldDB" id="A0A8J3G7F1"/>
<proteinExistence type="predicted"/>
<keyword evidence="3" id="KW-1185">Reference proteome</keyword>
<protein>
    <recommendedName>
        <fullName evidence="4">Type 1 periplasmic binding fold superfamily protein</fullName>
    </recommendedName>
</protein>
<evidence type="ECO:0000313" key="3">
    <source>
        <dbReference type="Proteomes" id="UP000598271"/>
    </source>
</evidence>
<keyword evidence="1" id="KW-0732">Signal</keyword>
<feature type="signal peptide" evidence="1">
    <location>
        <begin position="1"/>
        <end position="26"/>
    </location>
</feature>
<evidence type="ECO:0000256" key="1">
    <source>
        <dbReference type="SAM" id="SignalP"/>
    </source>
</evidence>
<reference evidence="2 3" key="1">
    <citation type="journal article" date="2014" name="Int. J. Syst. Evol. Microbiol.">
        <title>Complete genome sequence of Corynebacterium casei LMG S-19264T (=DSM 44701T), isolated from a smear-ripened cheese.</title>
        <authorList>
            <consortium name="US DOE Joint Genome Institute (JGI-PGF)"/>
            <person name="Walter F."/>
            <person name="Albersmeier A."/>
            <person name="Kalinowski J."/>
            <person name="Ruckert C."/>
        </authorList>
    </citation>
    <scope>NUCLEOTIDE SEQUENCE [LARGE SCALE GENOMIC DNA]</scope>
    <source>
        <strain evidence="2 3">KCTC 12866</strain>
    </source>
</reference>
<dbReference type="RefSeq" id="WP_189562866.1">
    <property type="nucleotide sequence ID" value="NZ_BMXF01000001.1"/>
</dbReference>
<comment type="caution">
    <text evidence="2">The sequence shown here is derived from an EMBL/GenBank/DDBJ whole genome shotgun (WGS) entry which is preliminary data.</text>
</comment>
<sequence length="191" mass="20768">MKRTNQNWNYGLIIGVAFLFMQCKSASDVTPDDENELITTVQLNFTPENTGFPTVQTFTYRDVDGDGGNAPTKFDTVSLQANTNYTLKITLLDESKNPAVDITQEVKEKSDEHLVVFTASPASLFKYTYGDTDASNLPLGLTGMVLTGTAGTGKLKVQLRHQPPISGKVQKDGTPGPGSDDVNLDFVLMVK</sequence>
<feature type="chain" id="PRO_5035195918" description="Type 1 periplasmic binding fold superfamily protein" evidence="1">
    <location>
        <begin position="27"/>
        <end position="191"/>
    </location>
</feature>
<accession>A0A8J3G7F1</accession>
<gene>
    <name evidence="2" type="ORF">GCM10007390_06040</name>
</gene>
<evidence type="ECO:0008006" key="4">
    <source>
        <dbReference type="Google" id="ProtNLM"/>
    </source>
</evidence>
<dbReference type="EMBL" id="BMXF01000001">
    <property type="protein sequence ID" value="GHB55618.1"/>
    <property type="molecule type" value="Genomic_DNA"/>
</dbReference>
<evidence type="ECO:0000313" key="2">
    <source>
        <dbReference type="EMBL" id="GHB55618.1"/>
    </source>
</evidence>
<organism evidence="2 3">
    <name type="scientific">Persicitalea jodogahamensis</name>
    <dbReference type="NCBI Taxonomy" id="402147"/>
    <lineage>
        <taxon>Bacteria</taxon>
        <taxon>Pseudomonadati</taxon>
        <taxon>Bacteroidota</taxon>
        <taxon>Cytophagia</taxon>
        <taxon>Cytophagales</taxon>
        <taxon>Spirosomataceae</taxon>
        <taxon>Persicitalea</taxon>
    </lineage>
</organism>
<dbReference type="Proteomes" id="UP000598271">
    <property type="component" value="Unassembled WGS sequence"/>
</dbReference>